<dbReference type="Proteomes" id="UP000024942">
    <property type="component" value="Unassembled WGS sequence"/>
</dbReference>
<dbReference type="AlphaFoldDB" id="A0A059G1Z0"/>
<keyword evidence="2" id="KW-1185">Reference proteome</keyword>
<dbReference type="RefSeq" id="WP_035541472.1">
    <property type="nucleotide sequence ID" value="NZ_ARYL01000052.1"/>
</dbReference>
<dbReference type="SUPFAM" id="SSF53187">
    <property type="entry name" value="Zn-dependent exopeptidases"/>
    <property type="match status" value="1"/>
</dbReference>
<keyword evidence="1" id="KW-0378">Hydrolase</keyword>
<dbReference type="PATRIC" id="fig|1280953.3.peg.3808"/>
<name>A0A059G1Z0_9PROT</name>
<organism evidence="1 2">
    <name type="scientific">Hyphomonas oceanitis SCH89</name>
    <dbReference type="NCBI Taxonomy" id="1280953"/>
    <lineage>
        <taxon>Bacteria</taxon>
        <taxon>Pseudomonadati</taxon>
        <taxon>Pseudomonadota</taxon>
        <taxon>Alphaproteobacteria</taxon>
        <taxon>Hyphomonadales</taxon>
        <taxon>Hyphomonadaceae</taxon>
        <taxon>Hyphomonas</taxon>
    </lineage>
</organism>
<sequence>MNPVDVKRGQGPIVLGIPHSGTFIPPDVFARLTPIGQSLADTDWHVGRLYSDILPGATSVRANFHRYVIDANRDPSGASLYPGQNTTGLVPVTSFDGEPIWTNAPGTEEIEARRVRWHAPYHAALAGELERVLGMHGVAVLYDCHSIRSRVPFLFEGRLPDFNIGTNSGRACDPRLADGVEDVCRRAPGYTMVRDGRFRGGWTTRHYGRPAQGVHAIQMELAQSTYLESETAPFQYDARKADNLREHIGAVLRAIEFMTIKLESR</sequence>
<reference evidence="1 2" key="1">
    <citation type="journal article" date="2014" name="Antonie Van Leeuwenhoek">
        <title>Hyphomonas beringensis sp. nov. and Hyphomonas chukchiensis sp. nov., isolated from surface seawater of the Bering Sea and Chukchi Sea.</title>
        <authorList>
            <person name="Li C."/>
            <person name="Lai Q."/>
            <person name="Li G."/>
            <person name="Dong C."/>
            <person name="Wang J."/>
            <person name="Liao Y."/>
            <person name="Shao Z."/>
        </authorList>
    </citation>
    <scope>NUCLEOTIDE SEQUENCE [LARGE SCALE GENOMIC DNA]</scope>
    <source>
        <strain evidence="1 2">SCH89</strain>
    </source>
</reference>
<proteinExistence type="predicted"/>
<dbReference type="eggNOG" id="COG3741">
    <property type="taxonomic scope" value="Bacteria"/>
</dbReference>
<dbReference type="GO" id="GO:0016787">
    <property type="term" value="F:hydrolase activity"/>
    <property type="evidence" value="ECO:0007669"/>
    <property type="project" value="UniProtKB-KW"/>
</dbReference>
<dbReference type="EMBL" id="ARYL01000052">
    <property type="protein sequence ID" value="KDA00754.1"/>
    <property type="molecule type" value="Genomic_DNA"/>
</dbReference>
<dbReference type="InterPro" id="IPR007709">
    <property type="entry name" value="N-FG_amidohydro"/>
</dbReference>
<accession>A0A059G1Z0</accession>
<evidence type="ECO:0000313" key="2">
    <source>
        <dbReference type="Proteomes" id="UP000024942"/>
    </source>
</evidence>
<evidence type="ECO:0000313" key="1">
    <source>
        <dbReference type="EMBL" id="KDA00754.1"/>
    </source>
</evidence>
<dbReference type="STRING" id="1280953.HOC_19031"/>
<dbReference type="OrthoDB" id="9802050at2"/>
<gene>
    <name evidence="1" type="ORF">HOC_19031</name>
</gene>
<dbReference type="NCBIfam" id="TIGR02017">
    <property type="entry name" value="hutG_amidohyd"/>
    <property type="match status" value="1"/>
</dbReference>
<dbReference type="Gene3D" id="3.40.630.40">
    <property type="entry name" value="Zn-dependent exopeptidases"/>
    <property type="match status" value="1"/>
</dbReference>
<dbReference type="InterPro" id="IPR010247">
    <property type="entry name" value="HutG_amidohyd"/>
</dbReference>
<comment type="caution">
    <text evidence="1">The sequence shown here is derived from an EMBL/GenBank/DDBJ whole genome shotgun (WGS) entry which is preliminary data.</text>
</comment>
<dbReference type="Pfam" id="PF05013">
    <property type="entry name" value="FGase"/>
    <property type="match status" value="1"/>
</dbReference>
<protein>
    <submittedName>
        <fullName evidence="1">N-formylglutamate amidohydrolase</fullName>
    </submittedName>
</protein>